<organism evidence="2 3">
    <name type="scientific">Symbiodinium microadriaticum</name>
    <name type="common">Dinoflagellate</name>
    <name type="synonym">Zooxanthella microadriatica</name>
    <dbReference type="NCBI Taxonomy" id="2951"/>
    <lineage>
        <taxon>Eukaryota</taxon>
        <taxon>Sar</taxon>
        <taxon>Alveolata</taxon>
        <taxon>Dinophyceae</taxon>
        <taxon>Suessiales</taxon>
        <taxon>Symbiodiniaceae</taxon>
        <taxon>Symbiodinium</taxon>
    </lineage>
</organism>
<dbReference type="InterPro" id="IPR007822">
    <property type="entry name" value="LANC-like"/>
</dbReference>
<protein>
    <submittedName>
        <fullName evidence="2">LanC-like protein 2</fullName>
    </submittedName>
</protein>
<proteinExistence type="predicted"/>
<evidence type="ECO:0000313" key="2">
    <source>
        <dbReference type="EMBL" id="OLP88378.1"/>
    </source>
</evidence>
<sequence length="145" mass="15448">MWHCFKEPYIGAAHGVVGILAMLLHCYDLLSASSQQLVGATLDKLLSIRYSSGNAPIVLGDRRDEHVHWCHGASGLPALFLLAATVLGDADGSLRKAAEQGLGLCHGISGNAYSFLSLYRAQGDASHLGRATAFASMMWQPEPTP</sequence>
<evidence type="ECO:0000313" key="3">
    <source>
        <dbReference type="Proteomes" id="UP000186817"/>
    </source>
</evidence>
<dbReference type="GO" id="GO:0005886">
    <property type="term" value="C:plasma membrane"/>
    <property type="evidence" value="ECO:0007669"/>
    <property type="project" value="TreeGrafter"/>
</dbReference>
<dbReference type="Proteomes" id="UP000186817">
    <property type="component" value="Unassembled WGS sequence"/>
</dbReference>
<evidence type="ECO:0000256" key="1">
    <source>
        <dbReference type="PIRSR" id="PIRSR607822-1"/>
    </source>
</evidence>
<keyword evidence="1" id="KW-0862">Zinc</keyword>
<reference evidence="2 3" key="1">
    <citation type="submission" date="2016-02" db="EMBL/GenBank/DDBJ databases">
        <title>Genome analysis of coral dinoflagellate symbionts highlights evolutionary adaptations to a symbiotic lifestyle.</title>
        <authorList>
            <person name="Aranda M."/>
            <person name="Li Y."/>
            <person name="Liew Y.J."/>
            <person name="Baumgarten S."/>
            <person name="Simakov O."/>
            <person name="Wilson M."/>
            <person name="Piel J."/>
            <person name="Ashoor H."/>
            <person name="Bougouffa S."/>
            <person name="Bajic V.B."/>
            <person name="Ryu T."/>
            <person name="Ravasi T."/>
            <person name="Bayer T."/>
            <person name="Micklem G."/>
            <person name="Kim H."/>
            <person name="Bhak J."/>
            <person name="Lajeunesse T.C."/>
            <person name="Voolstra C.R."/>
        </authorList>
    </citation>
    <scope>NUCLEOTIDE SEQUENCE [LARGE SCALE GENOMIC DNA]</scope>
    <source>
        <strain evidence="2 3">CCMP2467</strain>
    </source>
</reference>
<dbReference type="Pfam" id="PF05147">
    <property type="entry name" value="LANC_like"/>
    <property type="match status" value="1"/>
</dbReference>
<feature type="binding site" evidence="1">
    <location>
        <position position="105"/>
    </location>
    <ligand>
        <name>Zn(2+)</name>
        <dbReference type="ChEBI" id="CHEBI:29105"/>
    </ligand>
</feature>
<accession>A0A1Q9CZN7</accession>
<feature type="binding site" evidence="1">
    <location>
        <position position="106"/>
    </location>
    <ligand>
        <name>Zn(2+)</name>
        <dbReference type="ChEBI" id="CHEBI:29105"/>
    </ligand>
</feature>
<dbReference type="GO" id="GO:0046872">
    <property type="term" value="F:metal ion binding"/>
    <property type="evidence" value="ECO:0007669"/>
    <property type="project" value="UniProtKB-KW"/>
</dbReference>
<keyword evidence="1" id="KW-0479">Metal-binding</keyword>
<dbReference type="GO" id="GO:0005975">
    <property type="term" value="P:carbohydrate metabolic process"/>
    <property type="evidence" value="ECO:0007669"/>
    <property type="project" value="InterPro"/>
</dbReference>
<feature type="binding site" evidence="1">
    <location>
        <position position="70"/>
    </location>
    <ligand>
        <name>Zn(2+)</name>
        <dbReference type="ChEBI" id="CHEBI:29105"/>
    </ligand>
</feature>
<dbReference type="SUPFAM" id="SSF158745">
    <property type="entry name" value="LanC-like"/>
    <property type="match status" value="1"/>
</dbReference>
<name>A0A1Q9CZN7_SYMMI</name>
<dbReference type="PANTHER" id="PTHR12736">
    <property type="entry name" value="LANC-LIKE PROTEIN"/>
    <property type="match status" value="1"/>
</dbReference>
<dbReference type="Gene3D" id="1.50.10.10">
    <property type="match status" value="1"/>
</dbReference>
<dbReference type="InterPro" id="IPR012341">
    <property type="entry name" value="6hp_glycosidase-like_sf"/>
</dbReference>
<dbReference type="AlphaFoldDB" id="A0A1Q9CZN7"/>
<dbReference type="PRINTS" id="PR01950">
    <property type="entry name" value="LANCSUPER"/>
</dbReference>
<dbReference type="OrthoDB" id="10257263at2759"/>
<dbReference type="PANTHER" id="PTHR12736:SF21">
    <property type="entry name" value="LANC-LIKE PROTEIN 2"/>
    <property type="match status" value="1"/>
</dbReference>
<dbReference type="GO" id="GO:0031179">
    <property type="term" value="P:peptide modification"/>
    <property type="evidence" value="ECO:0007669"/>
    <property type="project" value="InterPro"/>
</dbReference>
<dbReference type="EMBL" id="LSRX01000818">
    <property type="protein sequence ID" value="OLP88378.1"/>
    <property type="molecule type" value="Genomic_DNA"/>
</dbReference>
<gene>
    <name evidence="2" type="primary">Lancl2</name>
    <name evidence="2" type="ORF">AK812_SmicGene30315</name>
</gene>
<keyword evidence="3" id="KW-1185">Reference proteome</keyword>
<comment type="caution">
    <text evidence="2">The sequence shown here is derived from an EMBL/GenBank/DDBJ whole genome shotgun (WGS) entry which is preliminary data.</text>
</comment>